<dbReference type="GO" id="GO:0046677">
    <property type="term" value="P:response to antibiotic"/>
    <property type="evidence" value="ECO:0007669"/>
    <property type="project" value="TreeGrafter"/>
</dbReference>
<dbReference type="Gene3D" id="2.40.50.100">
    <property type="match status" value="1"/>
</dbReference>
<sequence length="371" mass="41934">MMKVKLYPVLFALIFLLWACQDQPKEQQENEPQEFPVLELQRADLTTYKSYPARAEGIVSSEIRAKVAGYITDVLVDEGEKVKKNQILFKLETQRLDGEAAAAKARVESAAYEVEKLKPLVEKEIVSEIELQSAKANLQDAESNYNSLLASIDYANIRSSVDGYVGRINYRNGALVSPGDAMPLTRVSKIEEVFVYFSMNEKAFLDFIDEAEGESVEDKIQDFPPIDFMLSNGRKYAEQGRIETISGDVNQLTGSLSFRAKFLNPHQIIRDGASGSVLLPTNYKNKILVPTVATFERQNKRFVFLVENDSVIEKPIQVIDRNKQIYLVDQGIEAGQKIMARGLNRVKEGDKIKSQKVTLEEVIEDYQQVFK</sequence>
<dbReference type="AlphaFoldDB" id="A0A967AFT5"/>
<gene>
    <name evidence="5" type="ORF">G7034_10990</name>
</gene>
<feature type="signal peptide" evidence="2">
    <location>
        <begin position="1"/>
        <end position="24"/>
    </location>
</feature>
<accession>A0A967AFT5</accession>
<dbReference type="Pfam" id="PF25944">
    <property type="entry name" value="Beta-barrel_RND"/>
    <property type="match status" value="1"/>
</dbReference>
<dbReference type="GO" id="GO:0022857">
    <property type="term" value="F:transmembrane transporter activity"/>
    <property type="evidence" value="ECO:0007669"/>
    <property type="project" value="InterPro"/>
</dbReference>
<dbReference type="Gene3D" id="1.10.287.470">
    <property type="entry name" value="Helix hairpin bin"/>
    <property type="match status" value="1"/>
</dbReference>
<dbReference type="EMBL" id="JAANAS010000105">
    <property type="protein sequence ID" value="NGZ90773.1"/>
    <property type="molecule type" value="Genomic_DNA"/>
</dbReference>
<comment type="similarity">
    <text evidence="1">Belongs to the membrane fusion protein (MFP) (TC 8.A.1) family.</text>
</comment>
<evidence type="ECO:0000259" key="4">
    <source>
        <dbReference type="Pfam" id="PF25944"/>
    </source>
</evidence>
<dbReference type="NCBIfam" id="TIGR01730">
    <property type="entry name" value="RND_mfp"/>
    <property type="match status" value="1"/>
</dbReference>
<organism evidence="5 6">
    <name type="scientific">Psychroflexus maritimus</name>
    <dbReference type="NCBI Taxonomy" id="2714865"/>
    <lineage>
        <taxon>Bacteria</taxon>
        <taxon>Pseudomonadati</taxon>
        <taxon>Bacteroidota</taxon>
        <taxon>Flavobacteriia</taxon>
        <taxon>Flavobacteriales</taxon>
        <taxon>Flavobacteriaceae</taxon>
        <taxon>Psychroflexus</taxon>
    </lineage>
</organism>
<comment type="caution">
    <text evidence="5">The sequence shown here is derived from an EMBL/GenBank/DDBJ whole genome shotgun (WGS) entry which is preliminary data.</text>
</comment>
<feature type="domain" description="Multidrug resistance protein MdtA-like barrel-sandwich hybrid" evidence="3">
    <location>
        <begin position="62"/>
        <end position="184"/>
    </location>
</feature>
<keyword evidence="6" id="KW-1185">Reference proteome</keyword>
<evidence type="ECO:0000256" key="1">
    <source>
        <dbReference type="ARBA" id="ARBA00009477"/>
    </source>
</evidence>
<dbReference type="GO" id="GO:0030313">
    <property type="term" value="C:cell envelope"/>
    <property type="evidence" value="ECO:0007669"/>
    <property type="project" value="UniProtKB-SubCell"/>
</dbReference>
<dbReference type="GO" id="GO:0005886">
    <property type="term" value="C:plasma membrane"/>
    <property type="evidence" value="ECO:0007669"/>
    <property type="project" value="TreeGrafter"/>
</dbReference>
<dbReference type="PANTHER" id="PTHR30158:SF23">
    <property type="entry name" value="MULTIDRUG RESISTANCE PROTEIN MEXA"/>
    <property type="match status" value="1"/>
</dbReference>
<dbReference type="Gene3D" id="2.40.420.20">
    <property type="match status" value="1"/>
</dbReference>
<name>A0A967AFT5_9FLAO</name>
<feature type="chain" id="PRO_5037121708" evidence="2">
    <location>
        <begin position="25"/>
        <end position="371"/>
    </location>
</feature>
<evidence type="ECO:0000313" key="5">
    <source>
        <dbReference type="EMBL" id="NGZ90773.1"/>
    </source>
</evidence>
<dbReference type="Pfam" id="PF25917">
    <property type="entry name" value="BSH_RND"/>
    <property type="match status" value="1"/>
</dbReference>
<evidence type="ECO:0000256" key="2">
    <source>
        <dbReference type="SAM" id="SignalP"/>
    </source>
</evidence>
<feature type="domain" description="Multidrug resistance protein MdtA-like beta-barrel" evidence="4">
    <location>
        <begin position="223"/>
        <end position="270"/>
    </location>
</feature>
<evidence type="ECO:0000259" key="3">
    <source>
        <dbReference type="Pfam" id="PF25917"/>
    </source>
</evidence>
<dbReference type="InterPro" id="IPR058625">
    <property type="entry name" value="MdtA-like_BSH"/>
</dbReference>
<evidence type="ECO:0000313" key="6">
    <source>
        <dbReference type="Proteomes" id="UP000643701"/>
    </source>
</evidence>
<dbReference type="InterPro" id="IPR006143">
    <property type="entry name" value="RND_pump_MFP"/>
</dbReference>
<proteinExistence type="inferred from homology"/>
<dbReference type="PANTHER" id="PTHR30158">
    <property type="entry name" value="ACRA/E-RELATED COMPONENT OF DRUG EFFLUX TRANSPORTER"/>
    <property type="match status" value="1"/>
</dbReference>
<reference evidence="5" key="1">
    <citation type="submission" date="2020-03" db="EMBL/GenBank/DDBJ databases">
        <title>Psychroflexus Maritimus sp. nov., isolate from marine sediment.</title>
        <authorList>
            <person name="Zhong Y.-L."/>
        </authorList>
    </citation>
    <scope>NUCLEOTIDE SEQUENCE</scope>
    <source>
        <strain evidence="5">C1</strain>
    </source>
</reference>
<dbReference type="Proteomes" id="UP000643701">
    <property type="component" value="Unassembled WGS sequence"/>
</dbReference>
<dbReference type="InterPro" id="IPR058626">
    <property type="entry name" value="MdtA-like_b-barrel"/>
</dbReference>
<protein>
    <submittedName>
        <fullName evidence="5">Efflux RND transporter periplasmic adaptor subunit</fullName>
    </submittedName>
</protein>
<dbReference type="SUPFAM" id="SSF111369">
    <property type="entry name" value="HlyD-like secretion proteins"/>
    <property type="match status" value="1"/>
</dbReference>
<dbReference type="Gene3D" id="2.40.30.170">
    <property type="match status" value="1"/>
</dbReference>
<keyword evidence="2" id="KW-0732">Signal</keyword>